<feature type="chain" id="PRO_5001655858" evidence="1">
    <location>
        <begin position="18"/>
        <end position="90"/>
    </location>
</feature>
<dbReference type="Proteomes" id="UP000295252">
    <property type="component" value="Chromosome VIII"/>
</dbReference>
<sequence>MEILIALISALLVVVLSVLQKNRMRSSTTKIPPPPGPRGFQSFEACFSLIPQPLMYTFGNFPKYMVLSCLLSLDPFHCLWFHPQEWLKKL</sequence>
<feature type="signal peptide" evidence="1">
    <location>
        <begin position="1"/>
        <end position="17"/>
    </location>
</feature>
<dbReference type="EMBL" id="HG739766">
    <property type="protein sequence ID" value="CDP19790.1"/>
    <property type="molecule type" value="Genomic_DNA"/>
</dbReference>
<reference evidence="3" key="1">
    <citation type="journal article" date="2014" name="Science">
        <title>The coffee genome provides insight into the convergent evolution of caffeine biosynthesis.</title>
        <authorList>
            <person name="Denoeud F."/>
            <person name="Carretero-Paulet L."/>
            <person name="Dereeper A."/>
            <person name="Droc G."/>
            <person name="Guyot R."/>
            <person name="Pietrella M."/>
            <person name="Zheng C."/>
            <person name="Alberti A."/>
            <person name="Anthony F."/>
            <person name="Aprea G."/>
            <person name="Aury J.M."/>
            <person name="Bento P."/>
            <person name="Bernard M."/>
            <person name="Bocs S."/>
            <person name="Campa C."/>
            <person name="Cenci A."/>
            <person name="Combes M.C."/>
            <person name="Crouzillat D."/>
            <person name="Da Silva C."/>
            <person name="Daddiego L."/>
            <person name="De Bellis F."/>
            <person name="Dussert S."/>
            <person name="Garsmeur O."/>
            <person name="Gayraud T."/>
            <person name="Guignon V."/>
            <person name="Jahn K."/>
            <person name="Jamilloux V."/>
            <person name="Joet T."/>
            <person name="Labadie K."/>
            <person name="Lan T."/>
            <person name="Leclercq J."/>
            <person name="Lepelley M."/>
            <person name="Leroy T."/>
            <person name="Li L.T."/>
            <person name="Librado P."/>
            <person name="Lopez L."/>
            <person name="Munoz A."/>
            <person name="Noel B."/>
            <person name="Pallavicini A."/>
            <person name="Perrotta G."/>
            <person name="Poncet V."/>
            <person name="Pot D."/>
            <person name="Priyono X."/>
            <person name="Rigoreau M."/>
            <person name="Rouard M."/>
            <person name="Rozas J."/>
            <person name="Tranchant-Dubreuil C."/>
            <person name="VanBuren R."/>
            <person name="Zhang Q."/>
            <person name="Andrade A.C."/>
            <person name="Argout X."/>
            <person name="Bertrand B."/>
            <person name="de Kochko A."/>
            <person name="Graziosi G."/>
            <person name="Henry R.J."/>
            <person name="Jayarama X."/>
            <person name="Ming R."/>
            <person name="Nagai C."/>
            <person name="Rounsley S."/>
            <person name="Sankoff D."/>
            <person name="Giuliano G."/>
            <person name="Albert V.A."/>
            <person name="Wincker P."/>
            <person name="Lashermes P."/>
        </authorList>
    </citation>
    <scope>NUCLEOTIDE SEQUENCE [LARGE SCALE GENOMIC DNA]</scope>
    <source>
        <strain evidence="3">cv. DH200-94</strain>
    </source>
</reference>
<dbReference type="AlphaFoldDB" id="A0A068VG49"/>
<name>A0A068VG49_COFCA</name>
<organism evidence="2 3">
    <name type="scientific">Coffea canephora</name>
    <name type="common">Robusta coffee</name>
    <dbReference type="NCBI Taxonomy" id="49390"/>
    <lineage>
        <taxon>Eukaryota</taxon>
        <taxon>Viridiplantae</taxon>
        <taxon>Streptophyta</taxon>
        <taxon>Embryophyta</taxon>
        <taxon>Tracheophyta</taxon>
        <taxon>Spermatophyta</taxon>
        <taxon>Magnoliopsida</taxon>
        <taxon>eudicotyledons</taxon>
        <taxon>Gunneridae</taxon>
        <taxon>Pentapetalae</taxon>
        <taxon>asterids</taxon>
        <taxon>lamiids</taxon>
        <taxon>Gentianales</taxon>
        <taxon>Rubiaceae</taxon>
        <taxon>Ixoroideae</taxon>
        <taxon>Gardenieae complex</taxon>
        <taxon>Bertiereae - Coffeeae clade</taxon>
        <taxon>Coffeeae</taxon>
        <taxon>Coffea</taxon>
    </lineage>
</organism>
<evidence type="ECO:0000256" key="1">
    <source>
        <dbReference type="SAM" id="SignalP"/>
    </source>
</evidence>
<proteinExistence type="predicted"/>
<keyword evidence="1" id="KW-0732">Signal</keyword>
<dbReference type="InParanoid" id="A0A068VG49"/>
<gene>
    <name evidence="2" type="ORF">GSCOC_T00005213001</name>
</gene>
<evidence type="ECO:0000313" key="3">
    <source>
        <dbReference type="Proteomes" id="UP000295252"/>
    </source>
</evidence>
<evidence type="ECO:0000313" key="2">
    <source>
        <dbReference type="EMBL" id="CDP19790.1"/>
    </source>
</evidence>
<keyword evidence="3" id="KW-1185">Reference proteome</keyword>
<dbReference type="Gramene" id="CDP19790">
    <property type="protein sequence ID" value="CDP19790"/>
    <property type="gene ID" value="GSCOC_T00005213001"/>
</dbReference>
<protein>
    <submittedName>
        <fullName evidence="2">Uncharacterized protein</fullName>
    </submittedName>
</protein>
<accession>A0A068VG49</accession>